<organism evidence="1 2">
    <name type="scientific">Citrus x changshan-huyou</name>
    <dbReference type="NCBI Taxonomy" id="2935761"/>
    <lineage>
        <taxon>Eukaryota</taxon>
        <taxon>Viridiplantae</taxon>
        <taxon>Streptophyta</taxon>
        <taxon>Embryophyta</taxon>
        <taxon>Tracheophyta</taxon>
        <taxon>Spermatophyta</taxon>
        <taxon>Magnoliopsida</taxon>
        <taxon>eudicotyledons</taxon>
        <taxon>Gunneridae</taxon>
        <taxon>Pentapetalae</taxon>
        <taxon>rosids</taxon>
        <taxon>malvids</taxon>
        <taxon>Sapindales</taxon>
        <taxon>Rutaceae</taxon>
        <taxon>Aurantioideae</taxon>
        <taxon>Citrus</taxon>
    </lineage>
</organism>
<reference evidence="1 2" key="1">
    <citation type="submission" date="2024-05" db="EMBL/GenBank/DDBJ databases">
        <title>Haplotype-resolved chromosome-level genome assembly of Huyou (Citrus changshanensis).</title>
        <authorList>
            <person name="Miao C."/>
            <person name="Chen W."/>
            <person name="Wu Y."/>
            <person name="Wang L."/>
            <person name="Zhao S."/>
            <person name="Grierson D."/>
            <person name="Xu C."/>
            <person name="Chen K."/>
        </authorList>
    </citation>
    <scope>NUCLEOTIDE SEQUENCE [LARGE SCALE GENOMIC DNA]</scope>
    <source>
        <strain evidence="1">01-14</strain>
        <tissue evidence="1">Leaf</tissue>
    </source>
</reference>
<comment type="caution">
    <text evidence="1">The sequence shown here is derived from an EMBL/GenBank/DDBJ whole genome shotgun (WGS) entry which is preliminary data.</text>
</comment>
<dbReference type="AlphaFoldDB" id="A0AAP0MPP4"/>
<protein>
    <submittedName>
        <fullName evidence="1">Uncharacterized protein</fullName>
    </submittedName>
</protein>
<evidence type="ECO:0000313" key="1">
    <source>
        <dbReference type="EMBL" id="KAK9220906.1"/>
    </source>
</evidence>
<name>A0AAP0MPP4_9ROSI</name>
<keyword evidence="2" id="KW-1185">Reference proteome</keyword>
<dbReference type="EMBL" id="JBCGBO010000002">
    <property type="protein sequence ID" value="KAK9220906.1"/>
    <property type="molecule type" value="Genomic_DNA"/>
</dbReference>
<dbReference type="Proteomes" id="UP001428341">
    <property type="component" value="Unassembled WGS sequence"/>
</dbReference>
<sequence length="39" mass="4458">MNKILIQNCCAAVAPLPLQPIQIINLTIPKKWEIYTNNH</sequence>
<evidence type="ECO:0000313" key="2">
    <source>
        <dbReference type="Proteomes" id="UP001428341"/>
    </source>
</evidence>
<gene>
    <name evidence="1" type="ORF">WN944_009330</name>
</gene>
<accession>A0AAP0MPP4</accession>
<proteinExistence type="predicted"/>